<dbReference type="Gene3D" id="1.10.1220.10">
    <property type="entry name" value="Met repressor-like"/>
    <property type="match status" value="1"/>
</dbReference>
<sequence>MKLSVSLPEEDVAILDEFARTRGLPSRSAALHHAVGMLRLPGLERDYEAAWNEWEASGDHATWDAAADDGLADAAR</sequence>
<dbReference type="InterPro" id="IPR002145">
    <property type="entry name" value="CopG"/>
</dbReference>
<dbReference type="InterPro" id="IPR013321">
    <property type="entry name" value="Arc_rbn_hlx_hlx"/>
</dbReference>
<proteinExistence type="predicted"/>
<protein>
    <submittedName>
        <fullName evidence="2">Ribbon-helix-helix protein, copG family</fullName>
    </submittedName>
</protein>
<organism evidence="2 3">
    <name type="scientific">Pseudonocardia ammonioxydans</name>
    <dbReference type="NCBI Taxonomy" id="260086"/>
    <lineage>
        <taxon>Bacteria</taxon>
        <taxon>Bacillati</taxon>
        <taxon>Actinomycetota</taxon>
        <taxon>Actinomycetes</taxon>
        <taxon>Pseudonocardiales</taxon>
        <taxon>Pseudonocardiaceae</taxon>
        <taxon>Pseudonocardia</taxon>
    </lineage>
</organism>
<dbReference type="Pfam" id="PF01402">
    <property type="entry name" value="RHH_1"/>
    <property type="match status" value="1"/>
</dbReference>
<reference evidence="2 3" key="1">
    <citation type="submission" date="2016-10" db="EMBL/GenBank/DDBJ databases">
        <authorList>
            <person name="de Groot N.N."/>
        </authorList>
    </citation>
    <scope>NUCLEOTIDE SEQUENCE [LARGE SCALE GENOMIC DNA]</scope>
    <source>
        <strain evidence="2 3">CGMCC 4.1877</strain>
    </source>
</reference>
<name>A0A1I4XJD5_PSUAM</name>
<dbReference type="GO" id="GO:0006355">
    <property type="term" value="P:regulation of DNA-templated transcription"/>
    <property type="evidence" value="ECO:0007669"/>
    <property type="project" value="InterPro"/>
</dbReference>
<keyword evidence="3" id="KW-1185">Reference proteome</keyword>
<evidence type="ECO:0000313" key="2">
    <source>
        <dbReference type="EMBL" id="SFN25917.1"/>
    </source>
</evidence>
<evidence type="ECO:0000313" key="3">
    <source>
        <dbReference type="Proteomes" id="UP000199614"/>
    </source>
</evidence>
<accession>A0A1I4XJD5</accession>
<evidence type="ECO:0000259" key="1">
    <source>
        <dbReference type="Pfam" id="PF01402"/>
    </source>
</evidence>
<dbReference type="CDD" id="cd22231">
    <property type="entry name" value="RHH_NikR_HicB-like"/>
    <property type="match status" value="1"/>
</dbReference>
<dbReference type="EMBL" id="FOUY01000011">
    <property type="protein sequence ID" value="SFN25917.1"/>
    <property type="molecule type" value="Genomic_DNA"/>
</dbReference>
<dbReference type="OrthoDB" id="3692970at2"/>
<dbReference type="Proteomes" id="UP000199614">
    <property type="component" value="Unassembled WGS sequence"/>
</dbReference>
<gene>
    <name evidence="2" type="ORF">SAMN05216207_101189</name>
</gene>
<feature type="domain" description="Ribbon-helix-helix protein CopG" evidence="1">
    <location>
        <begin position="2"/>
        <end position="31"/>
    </location>
</feature>
<dbReference type="STRING" id="260086.SAMN05216207_101189"/>
<dbReference type="AlphaFoldDB" id="A0A1I4XJD5"/>
<dbReference type="RefSeq" id="WP_093342079.1">
    <property type="nucleotide sequence ID" value="NZ_FOUY01000011.1"/>
</dbReference>